<organism evidence="8 9">
    <name type="scientific">Cyclobacterium xiamenense</name>
    <dbReference type="NCBI Taxonomy" id="1297121"/>
    <lineage>
        <taxon>Bacteria</taxon>
        <taxon>Pseudomonadati</taxon>
        <taxon>Bacteroidota</taxon>
        <taxon>Cytophagia</taxon>
        <taxon>Cytophagales</taxon>
        <taxon>Cyclobacteriaceae</taxon>
        <taxon>Cyclobacterium</taxon>
    </lineage>
</organism>
<evidence type="ECO:0000256" key="5">
    <source>
        <dbReference type="ARBA" id="ARBA00023237"/>
    </source>
</evidence>
<dbReference type="SUPFAM" id="SSF48452">
    <property type="entry name" value="TPR-like"/>
    <property type="match status" value="1"/>
</dbReference>
<dbReference type="RefSeq" id="WP_092176003.1">
    <property type="nucleotide sequence ID" value="NZ_FNZH01000004.1"/>
</dbReference>
<dbReference type="OrthoDB" id="691907at2"/>
<dbReference type="Pfam" id="PF07980">
    <property type="entry name" value="SusD_RagB"/>
    <property type="match status" value="1"/>
</dbReference>
<dbReference type="InterPro" id="IPR033985">
    <property type="entry name" value="SusD-like_N"/>
</dbReference>
<evidence type="ECO:0000313" key="8">
    <source>
        <dbReference type="EMBL" id="SEJ52259.1"/>
    </source>
</evidence>
<evidence type="ECO:0000259" key="7">
    <source>
        <dbReference type="Pfam" id="PF14322"/>
    </source>
</evidence>
<evidence type="ECO:0000256" key="1">
    <source>
        <dbReference type="ARBA" id="ARBA00004442"/>
    </source>
</evidence>
<keyword evidence="4" id="KW-0472">Membrane</keyword>
<dbReference type="PROSITE" id="PS51257">
    <property type="entry name" value="PROKAR_LIPOPROTEIN"/>
    <property type="match status" value="1"/>
</dbReference>
<dbReference type="GO" id="GO:0009279">
    <property type="term" value="C:cell outer membrane"/>
    <property type="evidence" value="ECO:0007669"/>
    <property type="project" value="UniProtKB-SubCell"/>
</dbReference>
<gene>
    <name evidence="8" type="ORF">SAMN05192553_104454</name>
</gene>
<dbReference type="AlphaFoldDB" id="A0A1H6ZFN6"/>
<accession>A0A1H6ZFN6</accession>
<feature type="domain" description="SusD-like N-terminal" evidence="7">
    <location>
        <begin position="67"/>
        <end position="218"/>
    </location>
</feature>
<reference evidence="9" key="1">
    <citation type="submission" date="2016-10" db="EMBL/GenBank/DDBJ databases">
        <authorList>
            <person name="Varghese N."/>
            <person name="Submissions S."/>
        </authorList>
    </citation>
    <scope>NUCLEOTIDE SEQUENCE [LARGE SCALE GENOMIC DNA]</scope>
    <source>
        <strain evidence="9">IBRC-M 10761</strain>
    </source>
</reference>
<dbReference type="STRING" id="1416801.SAMN05192553_104454"/>
<evidence type="ECO:0000313" key="9">
    <source>
        <dbReference type="Proteomes" id="UP000199403"/>
    </source>
</evidence>
<comment type="subcellular location">
    <subcellularLocation>
        <location evidence="1">Cell outer membrane</location>
    </subcellularLocation>
</comment>
<keyword evidence="5" id="KW-0998">Cell outer membrane</keyword>
<proteinExistence type="inferred from homology"/>
<dbReference type="InterPro" id="IPR012944">
    <property type="entry name" value="SusD_RagB_dom"/>
</dbReference>
<protein>
    <submittedName>
        <fullName evidence="8">Starch-binding associating with outer membrane</fullName>
    </submittedName>
</protein>
<keyword evidence="9" id="KW-1185">Reference proteome</keyword>
<comment type="similarity">
    <text evidence="2">Belongs to the SusD family.</text>
</comment>
<evidence type="ECO:0000259" key="6">
    <source>
        <dbReference type="Pfam" id="PF07980"/>
    </source>
</evidence>
<dbReference type="InterPro" id="IPR011990">
    <property type="entry name" value="TPR-like_helical_dom_sf"/>
</dbReference>
<feature type="domain" description="RagB/SusD" evidence="6">
    <location>
        <begin position="290"/>
        <end position="477"/>
    </location>
</feature>
<evidence type="ECO:0000256" key="2">
    <source>
        <dbReference type="ARBA" id="ARBA00006275"/>
    </source>
</evidence>
<dbReference type="EMBL" id="FNZH01000004">
    <property type="protein sequence ID" value="SEJ52259.1"/>
    <property type="molecule type" value="Genomic_DNA"/>
</dbReference>
<keyword evidence="3" id="KW-0732">Signal</keyword>
<sequence length="477" mass="53777">MKKTILYLLLSGVLLGACDDSILETVPYGQSTSSQFWRNADDAIAAANAMYEPLVTHDFYGHAEHTFDIPSDDQFRAGDHGEDQAIESFTFDAGNPQLYYSWRHKYEVISRANAVLINVPDISMDQSLKNRTLGEAHFLRGFMYWRLMVIYGGTPLILEADVLANEYNKPKATMEEMQAQIAADLSTAADLLPESHGPDDLGRAHKGSARGLLAKLYLYQENFAGAIQVGQQVLDGPYPLADDFGDNFRVETQNNPEMLFAVQSLQGWRENNHVIYSTPRPWGGWDFHEPVQDLIDEFEEGDPRLDYTVYKPGDMVDLGGSRGLTPYTEDLSSTGYHFRKYSSWRPQGGLNMSHNNPILRTADVYLIVAEAKIRSGQNGDAEINAVRQRSGRAPLTNATMEHLIHERRVELAGENQRHQDLIRWDRAGIVDIVAIYQKDLGPLKPPRTFERPKHYLFAIPQREIDLSNGVLTQNPGY</sequence>
<name>A0A1H6ZFN6_9BACT</name>
<dbReference type="Gene3D" id="1.25.40.390">
    <property type="match status" value="1"/>
</dbReference>
<evidence type="ECO:0000256" key="3">
    <source>
        <dbReference type="ARBA" id="ARBA00022729"/>
    </source>
</evidence>
<evidence type="ECO:0000256" key="4">
    <source>
        <dbReference type="ARBA" id="ARBA00023136"/>
    </source>
</evidence>
<dbReference type="Pfam" id="PF14322">
    <property type="entry name" value="SusD-like_3"/>
    <property type="match status" value="1"/>
</dbReference>
<dbReference type="CDD" id="cd08977">
    <property type="entry name" value="SusD"/>
    <property type="match status" value="1"/>
</dbReference>
<dbReference type="Proteomes" id="UP000199403">
    <property type="component" value="Unassembled WGS sequence"/>
</dbReference>